<name>A0A9D4RE27_DREPO</name>
<dbReference type="PANTHER" id="PTHR47968">
    <property type="entry name" value="CENTROMERE PROTEIN E"/>
    <property type="match status" value="1"/>
</dbReference>
<dbReference type="Proteomes" id="UP000828390">
    <property type="component" value="Unassembled WGS sequence"/>
</dbReference>
<dbReference type="OrthoDB" id="3176171at2759"/>
<proteinExistence type="inferred from homology"/>
<sequence>MAETKSKGGGEQNLMVCTRIRPMNEDEILFGATCIAHKVEDRMLVLMDPMEDPEDILRANRTREKQFVFDTCFDGSSTQEDVYKSSTKFLIDNVVTGYNATVFAYGATGAGKTYTMLGTDDDPGIMARTLNDLFISMEKTREDMKYKVTLSYLEIYNEMIRDLLSPSSGILDLREDAKGGIQVAGLSEVKARSTDEVMRLLLQGNTQRTQEPTAANKTSSRSHAVLQVIVRQQNRVKNTMQEVRTGKLFLIDLAGSERAANTHNRGKRMVEGAHINRSLLALGNCINALTDKNGKGYVNYRDSKLTRLLKDALGGNCKTVMIAHISPASIHFEESRNTLVYADRAKHIKTKVRRNVTDVAYHIAQYTNIIQELRDEINRLRHRLNNPSTSAGRKSHIADIQSVQSEVLEAKRSADREELNKIKEQLLISFKDQMELRKSLMELNNATMEISLETNRNQMIISEWEVELARQSKARNPDRPLHELIEDHKKALDVSGTGTDEIEGAEDVRTAREELKVLHEEKRKTEKLRITVKKELEAARMKTRKLEETIPQRVNSEDQKDVLRLLCKVHALEIQNTEVQSSCLLKDYQIKKKDMVIARFRQHKRLCDQIIRKQKNLIEENNLVISRELEELIEMYRLENTLQREDSDLSVSSDPTAKGNIYDDQLSTLTEESEPTLSRRQRNADLRRTNSDERLFSQTPMARGIENAKFDNRANLSAAWRNNSSLSQEIDRVTPPVDASGDRTSLGQNPSRNSFNDRHTILSNTRNIAALAAKKRNKAQTNLTNIEKRDLPEQQRPLYRPNNNDNSKSSERETYLSPSRLDTHNRTFIPEHPFVLVNKVPSEDSLSLTEKQTLVSERSLPPLRRVAEANGGDRNRNVRQWVPVDGNIKKKKDKAGYTHQFLKKNHGRQASKNRPNGEKKTSRTDPDKDFDSLSVGRRRIQKGPQSQSDSSSLGTPMNIAKSKRPPPTIPGYKKGDITITGFSLPRY</sequence>
<accession>A0A9D4RE27</accession>
<dbReference type="GO" id="GO:0003777">
    <property type="term" value="F:microtubule motor activity"/>
    <property type="evidence" value="ECO:0007669"/>
    <property type="project" value="InterPro"/>
</dbReference>
<dbReference type="Gene3D" id="3.40.850.10">
    <property type="entry name" value="Kinesin motor domain"/>
    <property type="match status" value="1"/>
</dbReference>
<evidence type="ECO:0000256" key="15">
    <source>
        <dbReference type="SAM" id="Coils"/>
    </source>
</evidence>
<evidence type="ECO:0000313" key="19">
    <source>
        <dbReference type="Proteomes" id="UP000828390"/>
    </source>
</evidence>
<dbReference type="GO" id="GO:0005929">
    <property type="term" value="C:cilium"/>
    <property type="evidence" value="ECO:0007669"/>
    <property type="project" value="UniProtKB-SubCell"/>
</dbReference>
<keyword evidence="5 13" id="KW-0547">Nucleotide-binding</keyword>
<comment type="function">
    <text evidence="12">Plus end-directed microtubule-dependent motor protein that regulates the length of motile cilia by mediating depolymerization of microtubules at ciliary tips.</text>
</comment>
<dbReference type="SUPFAM" id="SSF52540">
    <property type="entry name" value="P-loop containing nucleoside triphosphate hydrolases"/>
    <property type="match status" value="1"/>
</dbReference>
<dbReference type="CDD" id="cd01370">
    <property type="entry name" value="KISc_KIP3_like"/>
    <property type="match status" value="1"/>
</dbReference>
<feature type="coiled-coil region" evidence="15">
    <location>
        <begin position="363"/>
        <end position="425"/>
    </location>
</feature>
<protein>
    <recommendedName>
        <fullName evidence="14">Kinesin-like protein</fullName>
    </recommendedName>
</protein>
<dbReference type="Pfam" id="PF00225">
    <property type="entry name" value="Kinesin"/>
    <property type="match status" value="1"/>
</dbReference>
<evidence type="ECO:0000256" key="7">
    <source>
        <dbReference type="ARBA" id="ARBA00023054"/>
    </source>
</evidence>
<evidence type="ECO:0000256" key="8">
    <source>
        <dbReference type="ARBA" id="ARBA00023069"/>
    </source>
</evidence>
<evidence type="ECO:0000256" key="6">
    <source>
        <dbReference type="ARBA" id="ARBA00022840"/>
    </source>
</evidence>
<dbReference type="PRINTS" id="PR00380">
    <property type="entry name" value="KINESINHEAVY"/>
</dbReference>
<dbReference type="PANTHER" id="PTHR47968:SF13">
    <property type="entry name" value="KINESIN-LIKE PROTEIN KIF19 ISOFORM X1"/>
    <property type="match status" value="1"/>
</dbReference>
<feature type="region of interest" description="Disordered" evidence="16">
    <location>
        <begin position="671"/>
        <end position="695"/>
    </location>
</feature>
<evidence type="ECO:0000256" key="4">
    <source>
        <dbReference type="ARBA" id="ARBA00022701"/>
    </source>
</evidence>
<evidence type="ECO:0000256" key="5">
    <source>
        <dbReference type="ARBA" id="ARBA00022741"/>
    </source>
</evidence>
<gene>
    <name evidence="18" type="ORF">DPMN_025910</name>
</gene>
<dbReference type="GO" id="GO:0005874">
    <property type="term" value="C:microtubule"/>
    <property type="evidence" value="ECO:0007669"/>
    <property type="project" value="UniProtKB-KW"/>
</dbReference>
<dbReference type="PROSITE" id="PS00411">
    <property type="entry name" value="KINESIN_MOTOR_1"/>
    <property type="match status" value="1"/>
</dbReference>
<evidence type="ECO:0000256" key="12">
    <source>
        <dbReference type="ARBA" id="ARBA00055376"/>
    </source>
</evidence>
<feature type="compositionally biased region" description="Basic and acidic residues" evidence="16">
    <location>
        <begin position="682"/>
        <end position="695"/>
    </location>
</feature>
<dbReference type="InterPro" id="IPR027417">
    <property type="entry name" value="P-loop_NTPase"/>
</dbReference>
<dbReference type="EMBL" id="JAIWYP010000002">
    <property type="protein sequence ID" value="KAH3862935.1"/>
    <property type="molecule type" value="Genomic_DNA"/>
</dbReference>
<evidence type="ECO:0000313" key="18">
    <source>
        <dbReference type="EMBL" id="KAH3862935.1"/>
    </source>
</evidence>
<dbReference type="GO" id="GO:0008017">
    <property type="term" value="F:microtubule binding"/>
    <property type="evidence" value="ECO:0007669"/>
    <property type="project" value="InterPro"/>
</dbReference>
<reference evidence="18" key="2">
    <citation type="submission" date="2020-11" db="EMBL/GenBank/DDBJ databases">
        <authorList>
            <person name="McCartney M.A."/>
            <person name="Auch B."/>
            <person name="Kono T."/>
            <person name="Mallez S."/>
            <person name="Becker A."/>
            <person name="Gohl D.M."/>
            <person name="Silverstein K.A.T."/>
            <person name="Koren S."/>
            <person name="Bechman K.B."/>
            <person name="Herman A."/>
            <person name="Abrahante J.E."/>
            <person name="Garbe J."/>
        </authorList>
    </citation>
    <scope>NUCLEOTIDE SEQUENCE</scope>
    <source>
        <strain evidence="18">Duluth1</strain>
        <tissue evidence="18">Whole animal</tissue>
    </source>
</reference>
<keyword evidence="7 15" id="KW-0175">Coiled coil</keyword>
<keyword evidence="8" id="KW-0969">Cilium</keyword>
<dbReference type="InterPro" id="IPR019821">
    <property type="entry name" value="Kinesin_motor_CS"/>
</dbReference>
<keyword evidence="10" id="KW-0206">Cytoskeleton</keyword>
<feature type="compositionally biased region" description="Polar residues" evidence="16">
    <location>
        <begin position="742"/>
        <end position="754"/>
    </location>
</feature>
<feature type="region of interest" description="Disordered" evidence="16">
    <location>
        <begin position="775"/>
        <end position="825"/>
    </location>
</feature>
<comment type="subcellular location">
    <subcellularLocation>
        <location evidence="1">Cell projection</location>
        <location evidence="1">Cilium</location>
    </subcellularLocation>
    <subcellularLocation>
        <location evidence="2">Cytoplasm</location>
        <location evidence="2">Cytoskeleton</location>
    </subcellularLocation>
</comment>
<evidence type="ECO:0000259" key="17">
    <source>
        <dbReference type="PROSITE" id="PS50067"/>
    </source>
</evidence>
<evidence type="ECO:0000256" key="13">
    <source>
        <dbReference type="PROSITE-ProRule" id="PRU00283"/>
    </source>
</evidence>
<evidence type="ECO:0000256" key="16">
    <source>
        <dbReference type="SAM" id="MobiDB-lite"/>
    </source>
</evidence>
<keyword evidence="4 14" id="KW-0493">Microtubule</keyword>
<dbReference type="GO" id="GO:0007018">
    <property type="term" value="P:microtubule-based movement"/>
    <property type="evidence" value="ECO:0007669"/>
    <property type="project" value="InterPro"/>
</dbReference>
<dbReference type="InterPro" id="IPR027640">
    <property type="entry name" value="Kinesin-like_fam"/>
</dbReference>
<keyword evidence="3" id="KW-0963">Cytoplasm</keyword>
<feature type="compositionally biased region" description="Basic and acidic residues" evidence="16">
    <location>
        <begin position="915"/>
        <end position="931"/>
    </location>
</feature>
<comment type="similarity">
    <text evidence="13 14">Belongs to the TRAFAC class myosin-kinesin ATPase superfamily. Kinesin family.</text>
</comment>
<comment type="caution">
    <text evidence="18">The sequence shown here is derived from an EMBL/GenBank/DDBJ whole genome shotgun (WGS) entry which is preliminary data.</text>
</comment>
<organism evidence="18 19">
    <name type="scientific">Dreissena polymorpha</name>
    <name type="common">Zebra mussel</name>
    <name type="synonym">Mytilus polymorpha</name>
    <dbReference type="NCBI Taxonomy" id="45954"/>
    <lineage>
        <taxon>Eukaryota</taxon>
        <taxon>Metazoa</taxon>
        <taxon>Spiralia</taxon>
        <taxon>Lophotrochozoa</taxon>
        <taxon>Mollusca</taxon>
        <taxon>Bivalvia</taxon>
        <taxon>Autobranchia</taxon>
        <taxon>Heteroconchia</taxon>
        <taxon>Euheterodonta</taxon>
        <taxon>Imparidentia</taxon>
        <taxon>Neoheterodontei</taxon>
        <taxon>Myida</taxon>
        <taxon>Dreissenoidea</taxon>
        <taxon>Dreissenidae</taxon>
        <taxon>Dreissena</taxon>
    </lineage>
</organism>
<reference evidence="18" key="1">
    <citation type="journal article" date="2019" name="bioRxiv">
        <title>The Genome of the Zebra Mussel, Dreissena polymorpha: A Resource for Invasive Species Research.</title>
        <authorList>
            <person name="McCartney M.A."/>
            <person name="Auch B."/>
            <person name="Kono T."/>
            <person name="Mallez S."/>
            <person name="Zhang Y."/>
            <person name="Obille A."/>
            <person name="Becker A."/>
            <person name="Abrahante J.E."/>
            <person name="Garbe J."/>
            <person name="Badalamenti J.P."/>
            <person name="Herman A."/>
            <person name="Mangelson H."/>
            <person name="Liachko I."/>
            <person name="Sullivan S."/>
            <person name="Sone E.D."/>
            <person name="Koren S."/>
            <person name="Silverstein K.A.T."/>
            <person name="Beckman K.B."/>
            <person name="Gohl D.M."/>
        </authorList>
    </citation>
    <scope>NUCLEOTIDE SEQUENCE</scope>
    <source>
        <strain evidence="18">Duluth1</strain>
        <tissue evidence="18">Whole animal</tissue>
    </source>
</reference>
<dbReference type="AlphaFoldDB" id="A0A9D4RE27"/>
<dbReference type="PROSITE" id="PS50067">
    <property type="entry name" value="KINESIN_MOTOR_2"/>
    <property type="match status" value="1"/>
</dbReference>
<feature type="domain" description="Kinesin motor" evidence="17">
    <location>
        <begin position="13"/>
        <end position="348"/>
    </location>
</feature>
<dbReference type="FunFam" id="3.40.850.10:FF:000037">
    <property type="entry name" value="kinesin-like protein KIF19"/>
    <property type="match status" value="1"/>
</dbReference>
<dbReference type="InterPro" id="IPR001752">
    <property type="entry name" value="Kinesin_motor_dom"/>
</dbReference>
<evidence type="ECO:0000256" key="1">
    <source>
        <dbReference type="ARBA" id="ARBA00004138"/>
    </source>
</evidence>
<evidence type="ECO:0000256" key="14">
    <source>
        <dbReference type="RuleBase" id="RU000394"/>
    </source>
</evidence>
<feature type="compositionally biased region" description="Basic residues" evidence="16">
    <location>
        <begin position="901"/>
        <end position="911"/>
    </location>
</feature>
<evidence type="ECO:0000256" key="9">
    <source>
        <dbReference type="ARBA" id="ARBA00023175"/>
    </source>
</evidence>
<keyword evidence="19" id="KW-1185">Reference proteome</keyword>
<dbReference type="InterPro" id="IPR036961">
    <property type="entry name" value="Kinesin_motor_dom_sf"/>
</dbReference>
<feature type="compositionally biased region" description="Basic and acidic residues" evidence="16">
    <location>
        <begin position="865"/>
        <end position="876"/>
    </location>
</feature>
<dbReference type="SMART" id="SM00129">
    <property type="entry name" value="KISc"/>
    <property type="match status" value="1"/>
</dbReference>
<feature type="binding site" evidence="13">
    <location>
        <begin position="106"/>
        <end position="113"/>
    </location>
    <ligand>
        <name>ATP</name>
        <dbReference type="ChEBI" id="CHEBI:30616"/>
    </ligand>
</feature>
<keyword evidence="6 13" id="KW-0067">ATP-binding</keyword>
<feature type="compositionally biased region" description="Polar residues" evidence="16">
    <location>
        <begin position="943"/>
        <end position="955"/>
    </location>
</feature>
<evidence type="ECO:0000256" key="2">
    <source>
        <dbReference type="ARBA" id="ARBA00004245"/>
    </source>
</evidence>
<dbReference type="GO" id="GO:0005524">
    <property type="term" value="F:ATP binding"/>
    <property type="evidence" value="ECO:0007669"/>
    <property type="project" value="UniProtKB-UniRule"/>
</dbReference>
<feature type="region of interest" description="Disordered" evidence="16">
    <location>
        <begin position="727"/>
        <end position="758"/>
    </location>
</feature>
<evidence type="ECO:0000256" key="11">
    <source>
        <dbReference type="ARBA" id="ARBA00023273"/>
    </source>
</evidence>
<evidence type="ECO:0000256" key="3">
    <source>
        <dbReference type="ARBA" id="ARBA00022490"/>
    </source>
</evidence>
<evidence type="ECO:0000256" key="10">
    <source>
        <dbReference type="ARBA" id="ARBA00023212"/>
    </source>
</evidence>
<keyword evidence="11" id="KW-0966">Cell projection</keyword>
<keyword evidence="9 13" id="KW-0505">Motor protein</keyword>
<feature type="region of interest" description="Disordered" evidence="16">
    <location>
        <begin position="865"/>
        <end position="977"/>
    </location>
</feature>